<sequence length="117" mass="13487">MALTAEQVATELQALRMELQESRRREEELNNRVQSLQSGGHGLQEAMASLAAVQREALERSWSREERVTLVDNKGLAKPDKFGKPGSEHHFLQWKVRLETFVLSIHKDLEQALSYMW</sequence>
<keyword evidence="1" id="KW-0175">Coiled coil</keyword>
<organism evidence="2 3">
    <name type="scientific">Symbiodinium natans</name>
    <dbReference type="NCBI Taxonomy" id="878477"/>
    <lineage>
        <taxon>Eukaryota</taxon>
        <taxon>Sar</taxon>
        <taxon>Alveolata</taxon>
        <taxon>Dinophyceae</taxon>
        <taxon>Suessiales</taxon>
        <taxon>Symbiodiniaceae</taxon>
        <taxon>Symbiodinium</taxon>
    </lineage>
</organism>
<keyword evidence="3" id="KW-1185">Reference proteome</keyword>
<dbReference type="EMBL" id="CAJNDS010002358">
    <property type="protein sequence ID" value="CAE7448164.1"/>
    <property type="molecule type" value="Genomic_DNA"/>
</dbReference>
<accession>A0A812RRZ5</accession>
<name>A0A812RRZ5_9DINO</name>
<comment type="caution">
    <text evidence="2">The sequence shown here is derived from an EMBL/GenBank/DDBJ whole genome shotgun (WGS) entry which is preliminary data.</text>
</comment>
<gene>
    <name evidence="2" type="ORF">SNAT2548_LOCUS24467</name>
</gene>
<protein>
    <submittedName>
        <fullName evidence="2">Uncharacterized protein</fullName>
    </submittedName>
</protein>
<dbReference type="Proteomes" id="UP000604046">
    <property type="component" value="Unassembled WGS sequence"/>
</dbReference>
<dbReference type="AlphaFoldDB" id="A0A812RRZ5"/>
<evidence type="ECO:0000256" key="1">
    <source>
        <dbReference type="SAM" id="Coils"/>
    </source>
</evidence>
<reference evidence="2" key="1">
    <citation type="submission" date="2021-02" db="EMBL/GenBank/DDBJ databases">
        <authorList>
            <person name="Dougan E. K."/>
            <person name="Rhodes N."/>
            <person name="Thang M."/>
            <person name="Chan C."/>
        </authorList>
    </citation>
    <scope>NUCLEOTIDE SEQUENCE</scope>
</reference>
<proteinExistence type="predicted"/>
<feature type="coiled-coil region" evidence="1">
    <location>
        <begin position="5"/>
        <end position="39"/>
    </location>
</feature>
<evidence type="ECO:0000313" key="2">
    <source>
        <dbReference type="EMBL" id="CAE7448164.1"/>
    </source>
</evidence>
<evidence type="ECO:0000313" key="3">
    <source>
        <dbReference type="Proteomes" id="UP000604046"/>
    </source>
</evidence>